<accession>A0ABW0ENP0</accession>
<evidence type="ECO:0000259" key="3">
    <source>
        <dbReference type="PROSITE" id="PS50801"/>
    </source>
</evidence>
<dbReference type="PANTHER" id="PTHR33495:SF2">
    <property type="entry name" value="ANTI-SIGMA FACTOR ANTAGONIST TM_1081-RELATED"/>
    <property type="match status" value="1"/>
</dbReference>
<dbReference type="PROSITE" id="PS50801">
    <property type="entry name" value="STAS"/>
    <property type="match status" value="1"/>
</dbReference>
<evidence type="ECO:0000256" key="1">
    <source>
        <dbReference type="ARBA" id="ARBA00009013"/>
    </source>
</evidence>
<evidence type="ECO:0000313" key="5">
    <source>
        <dbReference type="Proteomes" id="UP001596157"/>
    </source>
</evidence>
<name>A0ABW0ENP0_9PSEU</name>
<reference evidence="5" key="1">
    <citation type="journal article" date="2019" name="Int. J. Syst. Evol. Microbiol.">
        <title>The Global Catalogue of Microorganisms (GCM) 10K type strain sequencing project: providing services to taxonomists for standard genome sequencing and annotation.</title>
        <authorList>
            <consortium name="The Broad Institute Genomics Platform"/>
            <consortium name="The Broad Institute Genome Sequencing Center for Infectious Disease"/>
            <person name="Wu L."/>
            <person name="Ma J."/>
        </authorList>
    </citation>
    <scope>NUCLEOTIDE SEQUENCE [LARGE SCALE GENOMIC DNA]</scope>
    <source>
        <strain evidence="5">CCUG 59778</strain>
    </source>
</reference>
<sequence>MELRMDDPPAQGVVQVAVGGEIDLVAAGVLERFLLGAVADRRAVEPGLVVDLSDTEFIGCAGVNALLSTQQRLHRMGGWLLLADVSRAVSRVLDVTGMNTALTVGSVTDLEMSDDLVD</sequence>
<dbReference type="InterPro" id="IPR002645">
    <property type="entry name" value="STAS_dom"/>
</dbReference>
<organism evidence="4 5">
    <name type="scientific">Actinokineospora guangxiensis</name>
    <dbReference type="NCBI Taxonomy" id="1490288"/>
    <lineage>
        <taxon>Bacteria</taxon>
        <taxon>Bacillati</taxon>
        <taxon>Actinomycetota</taxon>
        <taxon>Actinomycetes</taxon>
        <taxon>Pseudonocardiales</taxon>
        <taxon>Pseudonocardiaceae</taxon>
        <taxon>Actinokineospora</taxon>
    </lineage>
</organism>
<dbReference type="EMBL" id="JBHSKF010000009">
    <property type="protein sequence ID" value="MFC5288954.1"/>
    <property type="molecule type" value="Genomic_DNA"/>
</dbReference>
<dbReference type="CDD" id="cd07043">
    <property type="entry name" value="STAS_anti-anti-sigma_factors"/>
    <property type="match status" value="1"/>
</dbReference>
<evidence type="ECO:0000313" key="4">
    <source>
        <dbReference type="EMBL" id="MFC5288954.1"/>
    </source>
</evidence>
<dbReference type="InterPro" id="IPR036513">
    <property type="entry name" value="STAS_dom_sf"/>
</dbReference>
<keyword evidence="5" id="KW-1185">Reference proteome</keyword>
<dbReference type="PANTHER" id="PTHR33495">
    <property type="entry name" value="ANTI-SIGMA FACTOR ANTAGONIST TM_1081-RELATED-RELATED"/>
    <property type="match status" value="1"/>
</dbReference>
<comment type="similarity">
    <text evidence="1 2">Belongs to the anti-sigma-factor antagonist family.</text>
</comment>
<dbReference type="NCBIfam" id="TIGR00377">
    <property type="entry name" value="ant_ant_sig"/>
    <property type="match status" value="1"/>
</dbReference>
<dbReference type="Pfam" id="PF01740">
    <property type="entry name" value="STAS"/>
    <property type="match status" value="1"/>
</dbReference>
<dbReference type="Proteomes" id="UP001596157">
    <property type="component" value="Unassembled WGS sequence"/>
</dbReference>
<gene>
    <name evidence="4" type="ORF">ACFPM7_18025</name>
</gene>
<proteinExistence type="inferred from homology"/>
<dbReference type="Gene3D" id="3.30.750.24">
    <property type="entry name" value="STAS domain"/>
    <property type="match status" value="1"/>
</dbReference>
<comment type="caution">
    <text evidence="4">The sequence shown here is derived from an EMBL/GenBank/DDBJ whole genome shotgun (WGS) entry which is preliminary data.</text>
</comment>
<feature type="domain" description="STAS" evidence="3">
    <location>
        <begin position="3"/>
        <end position="118"/>
    </location>
</feature>
<evidence type="ECO:0000256" key="2">
    <source>
        <dbReference type="RuleBase" id="RU003749"/>
    </source>
</evidence>
<dbReference type="InterPro" id="IPR003658">
    <property type="entry name" value="Anti-sigma_ant"/>
</dbReference>
<dbReference type="RefSeq" id="WP_378248804.1">
    <property type="nucleotide sequence ID" value="NZ_JBHSKF010000009.1"/>
</dbReference>
<dbReference type="SUPFAM" id="SSF52091">
    <property type="entry name" value="SpoIIaa-like"/>
    <property type="match status" value="1"/>
</dbReference>
<protein>
    <recommendedName>
        <fullName evidence="2">Anti-sigma factor antagonist</fullName>
    </recommendedName>
</protein>